<organism evidence="2 3">
    <name type="scientific">Teladorsagia circumcincta</name>
    <name type="common">Brown stomach worm</name>
    <name type="synonym">Ostertagia circumcincta</name>
    <dbReference type="NCBI Taxonomy" id="45464"/>
    <lineage>
        <taxon>Eukaryota</taxon>
        <taxon>Metazoa</taxon>
        <taxon>Ecdysozoa</taxon>
        <taxon>Nematoda</taxon>
        <taxon>Chromadorea</taxon>
        <taxon>Rhabditida</taxon>
        <taxon>Rhabditina</taxon>
        <taxon>Rhabditomorpha</taxon>
        <taxon>Strongyloidea</taxon>
        <taxon>Trichostrongylidae</taxon>
        <taxon>Teladorsagia</taxon>
    </lineage>
</organism>
<dbReference type="InterPro" id="IPR050598">
    <property type="entry name" value="AminoAcid_Transporter"/>
</dbReference>
<evidence type="ECO:0000313" key="3">
    <source>
        <dbReference type="Proteomes" id="UP000230423"/>
    </source>
</evidence>
<feature type="transmembrane region" description="Helical" evidence="1">
    <location>
        <begin position="63"/>
        <end position="83"/>
    </location>
</feature>
<dbReference type="GO" id="GO:0015179">
    <property type="term" value="F:L-amino acid transmembrane transporter activity"/>
    <property type="evidence" value="ECO:0007669"/>
    <property type="project" value="TreeGrafter"/>
</dbReference>
<keyword evidence="1" id="KW-0812">Transmembrane</keyword>
<dbReference type="Proteomes" id="UP000230423">
    <property type="component" value="Unassembled WGS sequence"/>
</dbReference>
<accession>A0A2G9U1M7</accession>
<proteinExistence type="predicted"/>
<dbReference type="AlphaFoldDB" id="A0A2G9U1M7"/>
<keyword evidence="3" id="KW-1185">Reference proteome</keyword>
<evidence type="ECO:0008006" key="4">
    <source>
        <dbReference type="Google" id="ProtNLM"/>
    </source>
</evidence>
<name>A0A2G9U1M7_TELCI</name>
<feature type="transmembrane region" description="Helical" evidence="1">
    <location>
        <begin position="95"/>
        <end position="117"/>
    </location>
</feature>
<sequence>DFAQNTLGNFSYAIPFMVALLLIGTLNSNLFCGSRFMHAAAREGHLPTCMSCRHEASNSPRAALLGQMICTVAMSFIDIDTLINYVTFVMWSQKVVTVTFTGVAVVASGLVVFYALVKPKEAPRTLQVLDDMATRFTCRLLNCRPDSKKINKEVICWNGHVVSLSF</sequence>
<gene>
    <name evidence="2" type="ORF">TELCIR_14286</name>
</gene>
<reference evidence="2 3" key="1">
    <citation type="submission" date="2015-09" db="EMBL/GenBank/DDBJ databases">
        <title>Draft genome of the parasitic nematode Teladorsagia circumcincta isolate WARC Sus (inbred).</title>
        <authorList>
            <person name="Mitreva M."/>
        </authorList>
    </citation>
    <scope>NUCLEOTIDE SEQUENCE [LARGE SCALE GENOMIC DNA]</scope>
    <source>
        <strain evidence="2 3">S</strain>
    </source>
</reference>
<dbReference type="PANTHER" id="PTHR11785">
    <property type="entry name" value="AMINO ACID TRANSPORTER"/>
    <property type="match status" value="1"/>
</dbReference>
<feature type="non-terminal residue" evidence="2">
    <location>
        <position position="1"/>
    </location>
</feature>
<evidence type="ECO:0000313" key="2">
    <source>
        <dbReference type="EMBL" id="PIO64094.1"/>
    </source>
</evidence>
<keyword evidence="1" id="KW-1133">Transmembrane helix</keyword>
<dbReference type="PANTHER" id="PTHR11785:SF502">
    <property type="entry name" value="AMINO ACID TRANSPORTER"/>
    <property type="match status" value="1"/>
</dbReference>
<dbReference type="Gene3D" id="1.20.1740.10">
    <property type="entry name" value="Amino acid/polyamine transporter I"/>
    <property type="match status" value="1"/>
</dbReference>
<dbReference type="OrthoDB" id="10062876at2759"/>
<dbReference type="EMBL" id="KZ350232">
    <property type="protein sequence ID" value="PIO64094.1"/>
    <property type="molecule type" value="Genomic_DNA"/>
</dbReference>
<feature type="transmembrane region" description="Helical" evidence="1">
    <location>
        <begin position="12"/>
        <end position="32"/>
    </location>
</feature>
<evidence type="ECO:0000256" key="1">
    <source>
        <dbReference type="SAM" id="Phobius"/>
    </source>
</evidence>
<protein>
    <recommendedName>
        <fullName evidence="4">Amino acid permease/ SLC12A domain-containing protein</fullName>
    </recommendedName>
</protein>
<keyword evidence="1" id="KW-0472">Membrane</keyword>